<evidence type="ECO:0008006" key="4">
    <source>
        <dbReference type="Google" id="ProtNLM"/>
    </source>
</evidence>
<evidence type="ECO:0000313" key="2">
    <source>
        <dbReference type="EMBL" id="KAK0598282.1"/>
    </source>
</evidence>
<reference evidence="2" key="1">
    <citation type="journal article" date="2022" name="Plant J.">
        <title>Strategies of tolerance reflected in two North American maple genomes.</title>
        <authorList>
            <person name="McEvoy S.L."/>
            <person name="Sezen U.U."/>
            <person name="Trouern-Trend A."/>
            <person name="McMahon S.M."/>
            <person name="Schaberg P.G."/>
            <person name="Yang J."/>
            <person name="Wegrzyn J.L."/>
            <person name="Swenson N.G."/>
        </authorList>
    </citation>
    <scope>NUCLEOTIDE SEQUENCE</scope>
    <source>
        <strain evidence="2">NS2018</strain>
    </source>
</reference>
<dbReference type="EMBL" id="JAUESC010000004">
    <property type="protein sequence ID" value="KAK0598282.1"/>
    <property type="molecule type" value="Genomic_DNA"/>
</dbReference>
<organism evidence="2 3">
    <name type="scientific">Acer saccharum</name>
    <name type="common">Sugar maple</name>
    <dbReference type="NCBI Taxonomy" id="4024"/>
    <lineage>
        <taxon>Eukaryota</taxon>
        <taxon>Viridiplantae</taxon>
        <taxon>Streptophyta</taxon>
        <taxon>Embryophyta</taxon>
        <taxon>Tracheophyta</taxon>
        <taxon>Spermatophyta</taxon>
        <taxon>Magnoliopsida</taxon>
        <taxon>eudicotyledons</taxon>
        <taxon>Gunneridae</taxon>
        <taxon>Pentapetalae</taxon>
        <taxon>rosids</taxon>
        <taxon>malvids</taxon>
        <taxon>Sapindales</taxon>
        <taxon>Sapindaceae</taxon>
        <taxon>Hippocastanoideae</taxon>
        <taxon>Acereae</taxon>
        <taxon>Acer</taxon>
    </lineage>
</organism>
<dbReference type="PANTHER" id="PTHR47481:SF22">
    <property type="entry name" value="RETROTRANSPOSON GAG DOMAIN-CONTAINING PROTEIN"/>
    <property type="match status" value="1"/>
</dbReference>
<gene>
    <name evidence="2" type="ORF">LWI29_033262</name>
</gene>
<keyword evidence="3" id="KW-1185">Reference proteome</keyword>
<name>A0AA39SPS6_ACESA</name>
<proteinExistence type="predicted"/>
<feature type="compositionally biased region" description="Polar residues" evidence="1">
    <location>
        <begin position="254"/>
        <end position="274"/>
    </location>
</feature>
<protein>
    <recommendedName>
        <fullName evidence="4">Retrotransposon Copia-like N-terminal domain-containing protein</fullName>
    </recommendedName>
</protein>
<accession>A0AA39SPS6</accession>
<dbReference type="PANTHER" id="PTHR47481">
    <property type="match status" value="1"/>
</dbReference>
<comment type="caution">
    <text evidence="2">The sequence shown here is derived from an EMBL/GenBank/DDBJ whole genome shotgun (WGS) entry which is preliminary data.</text>
</comment>
<dbReference type="Proteomes" id="UP001168877">
    <property type="component" value="Unassembled WGS sequence"/>
</dbReference>
<evidence type="ECO:0000313" key="3">
    <source>
        <dbReference type="Proteomes" id="UP001168877"/>
    </source>
</evidence>
<evidence type="ECO:0000256" key="1">
    <source>
        <dbReference type="SAM" id="MobiDB-lite"/>
    </source>
</evidence>
<feature type="region of interest" description="Disordered" evidence="1">
    <location>
        <begin position="246"/>
        <end position="283"/>
    </location>
</feature>
<sequence length="283" mass="30416">MATSASSSSSSTAVTVISSSSSAHDISSSGNTIISINIAAQAPLKLTATNYRSWKLQFHTLLIGFDLMGFVDGKRPCPPTTTTLGDITTPNSTHNIWVRQDQLLLNAILGSISPCIIPFIASAKTSHDAWTALANTYAKPSRGHIMHLKGVLTNISKGSQSITEYMQHAKSVADELAMLDAPENPEDLTVKILNGLGVEFKDISSAVRARDSAISFEELHEKLLNSEALLKQDSTRLQQLPITANFASKPFPGSHQSNQHRYNNRSPAQNSPNNKPAAAIING</sequence>
<dbReference type="Pfam" id="PF14223">
    <property type="entry name" value="Retrotran_gag_2"/>
    <property type="match status" value="1"/>
</dbReference>
<dbReference type="AlphaFoldDB" id="A0AA39SPS6"/>
<reference evidence="2" key="2">
    <citation type="submission" date="2023-06" db="EMBL/GenBank/DDBJ databases">
        <authorList>
            <person name="Swenson N.G."/>
            <person name="Wegrzyn J.L."/>
            <person name="Mcevoy S.L."/>
        </authorList>
    </citation>
    <scope>NUCLEOTIDE SEQUENCE</scope>
    <source>
        <strain evidence="2">NS2018</strain>
        <tissue evidence="2">Leaf</tissue>
    </source>
</reference>